<dbReference type="InterPro" id="IPR013022">
    <property type="entry name" value="Xyl_isomerase-like_TIM-brl"/>
</dbReference>
<accession>A0A517U0S0</accession>
<dbReference type="InterPro" id="IPR036237">
    <property type="entry name" value="Xyl_isomerase-like_sf"/>
</dbReference>
<evidence type="ECO:0000313" key="2">
    <source>
        <dbReference type="EMBL" id="QDT74226.1"/>
    </source>
</evidence>
<dbReference type="Proteomes" id="UP000317909">
    <property type="component" value="Chromosome"/>
</dbReference>
<organism evidence="2 3">
    <name type="scientific">Lacipirellula limnantheis</name>
    <dbReference type="NCBI Taxonomy" id="2528024"/>
    <lineage>
        <taxon>Bacteria</taxon>
        <taxon>Pseudomonadati</taxon>
        <taxon>Planctomycetota</taxon>
        <taxon>Planctomycetia</taxon>
        <taxon>Pirellulales</taxon>
        <taxon>Lacipirellulaceae</taxon>
        <taxon>Lacipirellula</taxon>
    </lineage>
</organism>
<dbReference type="SUPFAM" id="SSF51658">
    <property type="entry name" value="Xylose isomerase-like"/>
    <property type="match status" value="1"/>
</dbReference>
<protein>
    <submittedName>
        <fullName evidence="2">Fructoselysine 3-epimerase</fullName>
    </submittedName>
</protein>
<dbReference type="PANTHER" id="PTHR12110:SF52">
    <property type="entry name" value="XYLOSE ISOMERASE"/>
    <property type="match status" value="1"/>
</dbReference>
<evidence type="ECO:0000259" key="1">
    <source>
        <dbReference type="Pfam" id="PF01261"/>
    </source>
</evidence>
<dbReference type="RefSeq" id="WP_168206956.1">
    <property type="nucleotide sequence ID" value="NZ_CP036339.1"/>
</dbReference>
<keyword evidence="3" id="KW-1185">Reference proteome</keyword>
<dbReference type="Pfam" id="PF01261">
    <property type="entry name" value="AP_endonuc_2"/>
    <property type="match status" value="1"/>
</dbReference>
<dbReference type="PANTHER" id="PTHR12110">
    <property type="entry name" value="HYDROXYPYRUVATE ISOMERASE"/>
    <property type="match status" value="1"/>
</dbReference>
<name>A0A517U0S0_9BACT</name>
<feature type="domain" description="Xylose isomerase-like TIM barrel" evidence="1">
    <location>
        <begin position="21"/>
        <end position="260"/>
    </location>
</feature>
<dbReference type="AlphaFoldDB" id="A0A517U0S0"/>
<gene>
    <name evidence="2" type="ORF">I41_34210</name>
</gene>
<sequence length="274" mass="30089">MPTLSMNELTTFRWPLEEDVRQYAAAGYEGIGVWRQKLSDYGEEAAVDLIAESGLRVTNLLWAGGFTGSCGRTPEESVQDAIHAIRMAGALGAGCLVIYPGGRNFHIYRQAERLLRGALDQLLDYAADVEVALAIEPMHAASAGDWTFLTDVESTVALVESYRTPFLKLVFDTYHFGHDEAVRANLAELVPHIGVVHLADRAEAHAIDQPRRPLGEGRLHLAEIVRGLVDAGYTGDFDVELIGSQLDESQYEEVLSASLEYFERVLAPVSGERS</sequence>
<dbReference type="KEGG" id="llh:I41_34210"/>
<proteinExistence type="predicted"/>
<evidence type="ECO:0000313" key="3">
    <source>
        <dbReference type="Proteomes" id="UP000317909"/>
    </source>
</evidence>
<dbReference type="InterPro" id="IPR050312">
    <property type="entry name" value="IolE/XylAMocC-like"/>
</dbReference>
<reference evidence="2 3" key="1">
    <citation type="submission" date="2019-02" db="EMBL/GenBank/DDBJ databases">
        <title>Deep-cultivation of Planctomycetes and their phenomic and genomic characterization uncovers novel biology.</title>
        <authorList>
            <person name="Wiegand S."/>
            <person name="Jogler M."/>
            <person name="Boedeker C."/>
            <person name="Pinto D."/>
            <person name="Vollmers J."/>
            <person name="Rivas-Marin E."/>
            <person name="Kohn T."/>
            <person name="Peeters S.H."/>
            <person name="Heuer A."/>
            <person name="Rast P."/>
            <person name="Oberbeckmann S."/>
            <person name="Bunk B."/>
            <person name="Jeske O."/>
            <person name="Meyerdierks A."/>
            <person name="Storesund J.E."/>
            <person name="Kallscheuer N."/>
            <person name="Luecker S."/>
            <person name="Lage O.M."/>
            <person name="Pohl T."/>
            <person name="Merkel B.J."/>
            <person name="Hornburger P."/>
            <person name="Mueller R.-W."/>
            <person name="Bruemmer F."/>
            <person name="Labrenz M."/>
            <person name="Spormann A.M."/>
            <person name="Op den Camp H."/>
            <person name="Overmann J."/>
            <person name="Amann R."/>
            <person name="Jetten M.S.M."/>
            <person name="Mascher T."/>
            <person name="Medema M.H."/>
            <person name="Devos D.P."/>
            <person name="Kaster A.-K."/>
            <person name="Ovreas L."/>
            <person name="Rohde M."/>
            <person name="Galperin M.Y."/>
            <person name="Jogler C."/>
        </authorList>
    </citation>
    <scope>NUCLEOTIDE SEQUENCE [LARGE SCALE GENOMIC DNA]</scope>
    <source>
        <strain evidence="2 3">I41</strain>
    </source>
</reference>
<dbReference type="Gene3D" id="3.20.20.150">
    <property type="entry name" value="Divalent-metal-dependent TIM barrel enzymes"/>
    <property type="match status" value="1"/>
</dbReference>
<dbReference type="EMBL" id="CP036339">
    <property type="protein sequence ID" value="QDT74226.1"/>
    <property type="molecule type" value="Genomic_DNA"/>
</dbReference>